<dbReference type="InterPro" id="IPR039729">
    <property type="entry name" value="DFF40"/>
</dbReference>
<proteinExistence type="predicted"/>
<dbReference type="Pfam" id="PF02017">
    <property type="entry name" value="CIDE-N"/>
    <property type="match status" value="1"/>
</dbReference>
<reference evidence="4" key="1">
    <citation type="submission" date="2022-01" db="EMBL/GenBank/DDBJ databases">
        <authorList>
            <person name="King R."/>
        </authorList>
    </citation>
    <scope>NUCLEOTIDE SEQUENCE</scope>
</reference>
<reference evidence="4" key="2">
    <citation type="submission" date="2022-10" db="EMBL/GenBank/DDBJ databases">
        <authorList>
            <consortium name="ENA_rothamsted_submissions"/>
            <consortium name="culmorum"/>
            <person name="King R."/>
        </authorList>
    </citation>
    <scope>NUCLEOTIDE SEQUENCE</scope>
</reference>
<sequence length="396" mass="46732">MFNFFNKNIIKGFKVCKNSDRSKKYGIASDSLKGLNEKIGEKFKIKDFQLFYDDALINEEFYKTIPNQSTIIIVEDGETYKTDFDVIFDLFRKTNHETFNARDLINNFITNNKNEDLIMTVIKLQNEMEEKTKVSDRESHPEWFSSLDSKKNVTKEAIMRTKAKDRIKGYFYKTKDELTKSRIYQVNSEGRKIIDDLLTDFFTFLSGVDFFECLFDRSHDIKFFPSDEIDAKTFVKRRKVDEDTKLKIKRSKMFEKYLVSLCNDLGIFNCHGSWNSDNCTYDHKINPYSTREALILFQIFNLDHQIEISRSIFPSILKNIEKLCMEKNLKCEAHAKSFTSLSVITYFLEIFTVKNLKLVHIICHDKSSHERETKGRLLCEDCKEMKLIKMIKMKIS</sequence>
<evidence type="ECO:0000313" key="4">
    <source>
        <dbReference type="EMBL" id="CAG9802004.1"/>
    </source>
</evidence>
<dbReference type="SUPFAM" id="SSF54277">
    <property type="entry name" value="CAD &amp; PB1 domains"/>
    <property type="match status" value="1"/>
</dbReference>
<dbReference type="Gene3D" id="3.10.20.10">
    <property type="match status" value="1"/>
</dbReference>
<evidence type="ECO:0000259" key="3">
    <source>
        <dbReference type="PROSITE" id="PS51135"/>
    </source>
</evidence>
<dbReference type="InterPro" id="IPR044925">
    <property type="entry name" value="His-Me_finger_sf"/>
</dbReference>
<evidence type="ECO:0000256" key="1">
    <source>
        <dbReference type="ARBA" id="ARBA00022703"/>
    </source>
</evidence>
<dbReference type="Proteomes" id="UP001153620">
    <property type="component" value="Chromosome 2"/>
</dbReference>
<dbReference type="GO" id="GO:0005737">
    <property type="term" value="C:cytoplasm"/>
    <property type="evidence" value="ECO:0007669"/>
    <property type="project" value="InterPro"/>
</dbReference>
<dbReference type="PROSITE" id="PS51135">
    <property type="entry name" value="CIDE_N"/>
    <property type="match status" value="1"/>
</dbReference>
<dbReference type="GO" id="GO:0006309">
    <property type="term" value="P:apoptotic DNA fragmentation"/>
    <property type="evidence" value="ECO:0007669"/>
    <property type="project" value="InterPro"/>
</dbReference>
<dbReference type="AlphaFoldDB" id="A0A9N9RS41"/>
<protein>
    <recommendedName>
        <fullName evidence="3">CIDE-N domain-containing protein</fullName>
    </recommendedName>
</protein>
<keyword evidence="1 2" id="KW-0053">Apoptosis</keyword>
<evidence type="ECO:0000256" key="2">
    <source>
        <dbReference type="PROSITE-ProRule" id="PRU00447"/>
    </source>
</evidence>
<dbReference type="GO" id="GO:0004520">
    <property type="term" value="F:DNA endonuclease activity"/>
    <property type="evidence" value="ECO:0007669"/>
    <property type="project" value="InterPro"/>
</dbReference>
<dbReference type="GO" id="GO:0016787">
    <property type="term" value="F:hydrolase activity"/>
    <property type="evidence" value="ECO:0007669"/>
    <property type="project" value="InterPro"/>
</dbReference>
<dbReference type="SUPFAM" id="SSF54060">
    <property type="entry name" value="His-Me finger endonucleases"/>
    <property type="match status" value="1"/>
</dbReference>
<accession>A0A9N9RS41</accession>
<keyword evidence="5" id="KW-1185">Reference proteome</keyword>
<dbReference type="GO" id="GO:0005634">
    <property type="term" value="C:nucleus"/>
    <property type="evidence" value="ECO:0007669"/>
    <property type="project" value="InterPro"/>
</dbReference>
<dbReference type="Pfam" id="PF09230">
    <property type="entry name" value="DFF40"/>
    <property type="match status" value="1"/>
</dbReference>
<feature type="domain" description="CIDE-N" evidence="3">
    <location>
        <begin position="9"/>
        <end position="82"/>
    </location>
</feature>
<dbReference type="InterPro" id="IPR015311">
    <property type="entry name" value="DFF40_C"/>
</dbReference>
<name>A0A9N9RS41_9DIPT</name>
<dbReference type="EMBL" id="OU895878">
    <property type="protein sequence ID" value="CAG9802004.1"/>
    <property type="molecule type" value="Genomic_DNA"/>
</dbReference>
<dbReference type="OrthoDB" id="9943677at2759"/>
<organism evidence="4 5">
    <name type="scientific">Chironomus riparius</name>
    <dbReference type="NCBI Taxonomy" id="315576"/>
    <lineage>
        <taxon>Eukaryota</taxon>
        <taxon>Metazoa</taxon>
        <taxon>Ecdysozoa</taxon>
        <taxon>Arthropoda</taxon>
        <taxon>Hexapoda</taxon>
        <taxon>Insecta</taxon>
        <taxon>Pterygota</taxon>
        <taxon>Neoptera</taxon>
        <taxon>Endopterygota</taxon>
        <taxon>Diptera</taxon>
        <taxon>Nematocera</taxon>
        <taxon>Chironomoidea</taxon>
        <taxon>Chironomidae</taxon>
        <taxon>Chironominae</taxon>
        <taxon>Chironomus</taxon>
    </lineage>
</organism>
<dbReference type="PANTHER" id="PTHR13067:SF2">
    <property type="entry name" value="CASPASE-ACTIVATED DNASE"/>
    <property type="match status" value="1"/>
</dbReference>
<evidence type="ECO:0000313" key="5">
    <source>
        <dbReference type="Proteomes" id="UP001153620"/>
    </source>
</evidence>
<dbReference type="InterPro" id="IPR003508">
    <property type="entry name" value="CIDE-N_dom"/>
</dbReference>
<dbReference type="PANTHER" id="PTHR13067">
    <property type="entry name" value="CASPASE-ACTIVATED DNASE"/>
    <property type="match status" value="1"/>
</dbReference>
<gene>
    <name evidence="4" type="ORF">CHIRRI_LOCUS4920</name>
</gene>